<evidence type="ECO:0000313" key="1">
    <source>
        <dbReference type="EMBL" id="RDB18966.1"/>
    </source>
</evidence>
<name>A0A369JJI9_HYPMA</name>
<accession>A0A369JJI9</accession>
<comment type="caution">
    <text evidence="1">The sequence shown here is derived from an EMBL/GenBank/DDBJ whole genome shotgun (WGS) entry which is preliminary data.</text>
</comment>
<sequence>MNIDPASMKSSGKKDGKETCHLHSLHHYNHAFAHYIRCYYARIIKNNQLNLSTRPCTLSKCTKSTSPSGQYHFATAHDIQPPDIGRLITRKITKLRLIMTDETALLRVGDKIMDAPHGLGTVFEIRNSAMEGLKKILVWYQVDNSRAMTRELLIYLIPSRLVDMGESQSDTAERLLSG</sequence>
<dbReference type="Proteomes" id="UP000076154">
    <property type="component" value="Unassembled WGS sequence"/>
</dbReference>
<protein>
    <submittedName>
        <fullName evidence="1">Uncharacterized protein</fullName>
    </submittedName>
</protein>
<dbReference type="AlphaFoldDB" id="A0A369JJI9"/>
<proteinExistence type="predicted"/>
<dbReference type="EMBL" id="LUEZ02000085">
    <property type="protein sequence ID" value="RDB18966.1"/>
    <property type="molecule type" value="Genomic_DNA"/>
</dbReference>
<reference evidence="1" key="1">
    <citation type="submission" date="2018-04" db="EMBL/GenBank/DDBJ databases">
        <title>Whole genome sequencing of Hypsizygus marmoreus.</title>
        <authorList>
            <person name="Choi I.-G."/>
            <person name="Min B."/>
            <person name="Kim J.-G."/>
            <person name="Kim S."/>
            <person name="Oh Y.-L."/>
            <person name="Kong W.-S."/>
            <person name="Park H."/>
            <person name="Jeong J."/>
            <person name="Song E.-S."/>
        </authorList>
    </citation>
    <scope>NUCLEOTIDE SEQUENCE [LARGE SCALE GENOMIC DNA]</scope>
    <source>
        <strain evidence="1">51987-8</strain>
    </source>
</reference>
<organism evidence="1 2">
    <name type="scientific">Hypsizygus marmoreus</name>
    <name type="common">White beech mushroom</name>
    <name type="synonym">Agaricus marmoreus</name>
    <dbReference type="NCBI Taxonomy" id="39966"/>
    <lineage>
        <taxon>Eukaryota</taxon>
        <taxon>Fungi</taxon>
        <taxon>Dikarya</taxon>
        <taxon>Basidiomycota</taxon>
        <taxon>Agaricomycotina</taxon>
        <taxon>Agaricomycetes</taxon>
        <taxon>Agaricomycetidae</taxon>
        <taxon>Agaricales</taxon>
        <taxon>Tricholomatineae</taxon>
        <taxon>Lyophyllaceae</taxon>
        <taxon>Hypsizygus</taxon>
    </lineage>
</organism>
<keyword evidence="2" id="KW-1185">Reference proteome</keyword>
<dbReference type="InParanoid" id="A0A369JJI9"/>
<evidence type="ECO:0000313" key="2">
    <source>
        <dbReference type="Proteomes" id="UP000076154"/>
    </source>
</evidence>
<gene>
    <name evidence="1" type="ORF">Hypma_014434</name>
</gene>